<dbReference type="SUPFAM" id="SSF48452">
    <property type="entry name" value="TPR-like"/>
    <property type="match status" value="1"/>
</dbReference>
<dbReference type="Gene3D" id="1.25.40.10">
    <property type="entry name" value="Tetratricopeptide repeat domain"/>
    <property type="match status" value="2"/>
</dbReference>
<dbReference type="EMBL" id="SDHX01000001">
    <property type="protein sequence ID" value="RXK54547.1"/>
    <property type="molecule type" value="Genomic_DNA"/>
</dbReference>
<proteinExistence type="predicted"/>
<protein>
    <submittedName>
        <fullName evidence="5">Tetratricopeptide repeat protein</fullName>
    </submittedName>
</protein>
<evidence type="ECO:0000256" key="1">
    <source>
        <dbReference type="ARBA" id="ARBA00022737"/>
    </source>
</evidence>
<accession>A0A4Q1C6N2</accession>
<reference evidence="5 6" key="1">
    <citation type="submission" date="2019-01" db="EMBL/GenBank/DDBJ databases">
        <title>Lacunisphaera sp. strain TWA-58.</title>
        <authorList>
            <person name="Chen W.-M."/>
        </authorList>
    </citation>
    <scope>NUCLEOTIDE SEQUENCE [LARGE SCALE GENOMIC DNA]</scope>
    <source>
        <strain evidence="5 6">TWA-58</strain>
    </source>
</reference>
<keyword evidence="4" id="KW-0812">Transmembrane</keyword>
<keyword evidence="4" id="KW-0472">Membrane</keyword>
<evidence type="ECO:0000256" key="3">
    <source>
        <dbReference type="PROSITE-ProRule" id="PRU00339"/>
    </source>
</evidence>
<comment type="caution">
    <text evidence="5">The sequence shown here is derived from an EMBL/GenBank/DDBJ whole genome shotgun (WGS) entry which is preliminary data.</text>
</comment>
<evidence type="ECO:0000313" key="5">
    <source>
        <dbReference type="EMBL" id="RXK54547.1"/>
    </source>
</evidence>
<dbReference type="Proteomes" id="UP000290218">
    <property type="component" value="Unassembled WGS sequence"/>
</dbReference>
<dbReference type="SMART" id="SM00028">
    <property type="entry name" value="TPR"/>
    <property type="match status" value="6"/>
</dbReference>
<dbReference type="OrthoDB" id="186434at2"/>
<dbReference type="PANTHER" id="PTHR44227:SF3">
    <property type="entry name" value="PROTEIN O-MANNOSYL-TRANSFERASE TMTC4"/>
    <property type="match status" value="1"/>
</dbReference>
<keyword evidence="1" id="KW-0677">Repeat</keyword>
<evidence type="ECO:0000313" key="6">
    <source>
        <dbReference type="Proteomes" id="UP000290218"/>
    </source>
</evidence>
<evidence type="ECO:0000256" key="4">
    <source>
        <dbReference type="SAM" id="Phobius"/>
    </source>
</evidence>
<dbReference type="AlphaFoldDB" id="A0A4Q1C6N2"/>
<dbReference type="Pfam" id="PF13432">
    <property type="entry name" value="TPR_16"/>
    <property type="match status" value="1"/>
</dbReference>
<feature type="repeat" description="TPR" evidence="3">
    <location>
        <begin position="501"/>
        <end position="534"/>
    </location>
</feature>
<keyword evidence="6" id="KW-1185">Reference proteome</keyword>
<gene>
    <name evidence="5" type="ORF">ESB00_01200</name>
</gene>
<dbReference type="RefSeq" id="WP_129045911.1">
    <property type="nucleotide sequence ID" value="NZ_SDHX01000001.1"/>
</dbReference>
<feature type="transmembrane region" description="Helical" evidence="4">
    <location>
        <begin position="341"/>
        <end position="361"/>
    </location>
</feature>
<dbReference type="PROSITE" id="PS50005">
    <property type="entry name" value="TPR"/>
    <property type="match status" value="1"/>
</dbReference>
<dbReference type="InterPro" id="IPR052346">
    <property type="entry name" value="O-mannosyl-transferase_TMTC"/>
</dbReference>
<feature type="transmembrane region" description="Helical" evidence="4">
    <location>
        <begin position="243"/>
        <end position="262"/>
    </location>
</feature>
<feature type="transmembrane region" description="Helical" evidence="4">
    <location>
        <begin position="146"/>
        <end position="165"/>
    </location>
</feature>
<keyword evidence="4" id="KW-1133">Transmembrane helix</keyword>
<feature type="transmembrane region" description="Helical" evidence="4">
    <location>
        <begin position="7"/>
        <end position="29"/>
    </location>
</feature>
<dbReference type="PANTHER" id="PTHR44227">
    <property type="match status" value="1"/>
</dbReference>
<organism evidence="5 6">
    <name type="scientific">Oleiharenicola lentus</name>
    <dbReference type="NCBI Taxonomy" id="2508720"/>
    <lineage>
        <taxon>Bacteria</taxon>
        <taxon>Pseudomonadati</taxon>
        <taxon>Verrucomicrobiota</taxon>
        <taxon>Opitutia</taxon>
        <taxon>Opitutales</taxon>
        <taxon>Opitutaceae</taxon>
        <taxon>Oleiharenicola</taxon>
    </lineage>
</organism>
<keyword evidence="2 3" id="KW-0802">TPR repeat</keyword>
<dbReference type="InterPro" id="IPR019734">
    <property type="entry name" value="TPR_rpt"/>
</dbReference>
<dbReference type="InterPro" id="IPR011990">
    <property type="entry name" value="TPR-like_helical_dom_sf"/>
</dbReference>
<feature type="transmembrane region" description="Helical" evidence="4">
    <location>
        <begin position="316"/>
        <end position="335"/>
    </location>
</feature>
<name>A0A4Q1C6N2_9BACT</name>
<sequence>MPSPVPARFTVAALGPAVLVVAAVIAVYAGTLRAPLLFDDRGAITENTSIRSLATAWFPPADGSTTTARPVLNFSFALTYKLSGAEPWGHRAGNIAFHAAAALALLGVARRLFQRVVPEAAPSLALGLALLWALHPLQTESVTCVAQRTEVLCGFFLLGTLYAFLRGTDCSGGLRPPGVGDSAVIDRRYSQTHRPWLVVSVVTCLLGMGSKEVMVSAPLLVLLADRTFVAGSFVGAWRARRSYYLALAATWLLLVILVLGAGGTRGSAAGLGLGVSGWTYLLKQAEALVLYLKLSFWPHPLVLDYGTAVAASPAEVWWQGLVVWTLVGGTLWALWRRPALGFAGVVFFAILAPSSSVVPLVTQTMAEHRMYLPLAAVLALALIGLHRLTGPRAWPGWGALALVFAGLTVARNHDYRDALVIWSDSVAKYPTSARAQHNLAVELLNRGRAGEALTHAENARTLSPDYLPAHYTGGLALLELGRAPEAVIRLEQAVKLGPAHADAHLALGNALMRAGRAADAVAAFRTSLELKPAADAQHNLAVVLLELGRPAEAEQAWRSALTLDPGLVPARRRLGLLLAQAGRLPEAGEQFRVLVEWQPDDPDARANYGNVLLLTRRPAEAAAQYEAALRLRPGDTRVQENLRLAREALAGR</sequence>
<evidence type="ECO:0000256" key="2">
    <source>
        <dbReference type="ARBA" id="ARBA00022803"/>
    </source>
</evidence>
<dbReference type="Pfam" id="PF14559">
    <property type="entry name" value="TPR_19"/>
    <property type="match status" value="1"/>
</dbReference>